<accession>A0A0X8FAK6</accession>
<keyword evidence="12" id="KW-0255">Endonuclease</keyword>
<evidence type="ECO:0000256" key="7">
    <source>
        <dbReference type="ARBA" id="ARBA00023014"/>
    </source>
</evidence>
<sequence length="212" mass="23561">MLSDQCARQVIDVIMALYPHTQSALNFDTPYQLLIAAMLSAQTTDAKVNDITPDLFAAFPETQALARASQEEVIPYIKSLGLYNNRSKYMIACAQKLLKDFDGQVPQTQKELESLPGIGRKCANVVLSNAFQIPAFAVDTHVIRICKRHEIVAPTASTLEIEDRVTQLLPESDWLHAHQAMGAFGREICTPKNPKCKNIPELWACADQIPTH</sequence>
<dbReference type="Pfam" id="PF00633">
    <property type="entry name" value="HHH"/>
    <property type="match status" value="1"/>
</dbReference>
<dbReference type="PANTHER" id="PTHR10359">
    <property type="entry name" value="A/G-SPECIFIC ADENINE GLYCOSYLASE/ENDONUCLEASE III"/>
    <property type="match status" value="1"/>
</dbReference>
<dbReference type="RefSeq" id="WP_067972892.1">
    <property type="nucleotide sequence ID" value="NZ_CAJHKM010000004.1"/>
</dbReference>
<keyword evidence="10" id="KW-0238">DNA-binding</keyword>
<keyword evidence="9 10" id="KW-0326">Glycosidase</keyword>
<dbReference type="SMART" id="SM00478">
    <property type="entry name" value="ENDO3c"/>
    <property type="match status" value="1"/>
</dbReference>
<dbReference type="EMBL" id="CP014160">
    <property type="protein sequence ID" value="AMB93777.1"/>
    <property type="molecule type" value="Genomic_DNA"/>
</dbReference>
<evidence type="ECO:0000256" key="10">
    <source>
        <dbReference type="HAMAP-Rule" id="MF_00942"/>
    </source>
</evidence>
<evidence type="ECO:0000256" key="4">
    <source>
        <dbReference type="ARBA" id="ARBA00022763"/>
    </source>
</evidence>
<dbReference type="HAMAP" id="MF_00942">
    <property type="entry name" value="Nth"/>
    <property type="match status" value="1"/>
</dbReference>
<keyword evidence="7" id="KW-0411">Iron-sulfur</keyword>
<dbReference type="InterPro" id="IPR003265">
    <property type="entry name" value="HhH-GPD_domain"/>
</dbReference>
<evidence type="ECO:0000256" key="8">
    <source>
        <dbReference type="ARBA" id="ARBA00023204"/>
    </source>
</evidence>
<evidence type="ECO:0000313" key="14">
    <source>
        <dbReference type="Proteomes" id="UP000069912"/>
    </source>
</evidence>
<keyword evidence="8 10" id="KW-0234">DNA repair</keyword>
<dbReference type="GO" id="GO:0051539">
    <property type="term" value="F:4 iron, 4 sulfur cluster binding"/>
    <property type="evidence" value="ECO:0007669"/>
    <property type="project" value="UniProtKB-KW"/>
</dbReference>
<gene>
    <name evidence="10 13" type="primary">nth</name>
    <name evidence="12" type="ORF">AWM72_02920</name>
    <name evidence="13" type="ORF">CYJ28_06175</name>
</gene>
<comment type="cofactor">
    <cofactor evidence="10">
        <name>[4Fe-4S] cluster</name>
        <dbReference type="ChEBI" id="CHEBI:49883"/>
    </cofactor>
    <text evidence="10">Binds 1 [4Fe-4S] cluster.</text>
</comment>
<dbReference type="Gene3D" id="1.10.1670.10">
    <property type="entry name" value="Helix-hairpin-Helix base-excision DNA repair enzymes (C-terminal)"/>
    <property type="match status" value="1"/>
</dbReference>
<evidence type="ECO:0000256" key="5">
    <source>
        <dbReference type="ARBA" id="ARBA00022801"/>
    </source>
</evidence>
<keyword evidence="5 10" id="KW-0378">Hydrolase</keyword>
<dbReference type="SUPFAM" id="SSF48150">
    <property type="entry name" value="DNA-glycosylase"/>
    <property type="match status" value="1"/>
</dbReference>
<keyword evidence="4 10" id="KW-0227">DNA damage</keyword>
<keyword evidence="14" id="KW-1185">Reference proteome</keyword>
<dbReference type="CDD" id="cd00056">
    <property type="entry name" value="ENDO3c"/>
    <property type="match status" value="1"/>
</dbReference>
<evidence type="ECO:0000313" key="15">
    <source>
        <dbReference type="Proteomes" id="UP000234239"/>
    </source>
</evidence>
<evidence type="ECO:0000256" key="1">
    <source>
        <dbReference type="ARBA" id="ARBA00008343"/>
    </source>
</evidence>
<reference evidence="12 14" key="1">
    <citation type="journal article" date="2016" name="Genome Announc.">
        <title>Complete Genome Sequences of Aerococcus christensenii CCUG 28831T, Aerococcus sanguinicola CCUG 43001T, Aerococcus urinae CCUG 36881T, Aerococcus urinaeequi CCUG 28094T, Aerococcus urinaehominis CCUG 42038 BT, and Aerococcus viridans CCUG 4311T.</title>
        <authorList>
            <person name="Carkaci D."/>
            <person name="Dargis R."/>
            <person name="Nielsen X.C."/>
            <person name="Skovgaard O."/>
            <person name="Fuursted K."/>
            <person name="Christensen J.J."/>
        </authorList>
    </citation>
    <scope>NUCLEOTIDE SEQUENCE [LARGE SCALE GENOMIC DNA]</scope>
    <source>
        <strain evidence="12 14">CCUG43001</strain>
    </source>
</reference>
<dbReference type="GO" id="GO:0019104">
    <property type="term" value="F:DNA N-glycosylase activity"/>
    <property type="evidence" value="ECO:0007669"/>
    <property type="project" value="UniProtKB-UniRule"/>
</dbReference>
<dbReference type="GO" id="GO:0046872">
    <property type="term" value="F:metal ion binding"/>
    <property type="evidence" value="ECO:0007669"/>
    <property type="project" value="UniProtKB-KW"/>
</dbReference>
<keyword evidence="2" id="KW-0004">4Fe-4S</keyword>
<evidence type="ECO:0000256" key="3">
    <source>
        <dbReference type="ARBA" id="ARBA00022723"/>
    </source>
</evidence>
<dbReference type="NCBIfam" id="TIGR01083">
    <property type="entry name" value="nth"/>
    <property type="match status" value="1"/>
</dbReference>
<dbReference type="Proteomes" id="UP000234239">
    <property type="component" value="Unassembled WGS sequence"/>
</dbReference>
<dbReference type="InterPro" id="IPR011257">
    <property type="entry name" value="DNA_glycosylase"/>
</dbReference>
<feature type="domain" description="HhH-GPD" evidence="11">
    <location>
        <begin position="39"/>
        <end position="187"/>
    </location>
</feature>
<evidence type="ECO:0000259" key="11">
    <source>
        <dbReference type="SMART" id="SM00478"/>
    </source>
</evidence>
<comment type="caution">
    <text evidence="10">Lacks conserved residue(s) required for the propagation of feature annotation.</text>
</comment>
<name>A0A0X8FAK6_9LACT</name>
<dbReference type="InterPro" id="IPR005759">
    <property type="entry name" value="Nth"/>
</dbReference>
<organism evidence="12 14">
    <name type="scientific">Aerococcus sanguinicola</name>
    <dbReference type="NCBI Taxonomy" id="119206"/>
    <lineage>
        <taxon>Bacteria</taxon>
        <taxon>Bacillati</taxon>
        <taxon>Bacillota</taxon>
        <taxon>Bacilli</taxon>
        <taxon>Lactobacillales</taxon>
        <taxon>Aerococcaceae</taxon>
        <taxon>Aerococcus</taxon>
    </lineage>
</organism>
<reference evidence="14" key="2">
    <citation type="submission" date="2016-01" db="EMBL/GenBank/DDBJ databases">
        <title>Six Aerococcus type strain genome sequencing and assembly using PacBio and Illumina Hiseq.</title>
        <authorList>
            <person name="Carkaci D."/>
            <person name="Dargis R."/>
            <person name="Nielsen X.C."/>
            <person name="Skovgaard O."/>
            <person name="Fuursted K."/>
            <person name="Christensen J.J."/>
        </authorList>
    </citation>
    <scope>NUCLEOTIDE SEQUENCE [LARGE SCALE GENOMIC DNA]</scope>
    <source>
        <strain evidence="14">CCUG43001</strain>
    </source>
</reference>
<dbReference type="Proteomes" id="UP000069912">
    <property type="component" value="Chromosome"/>
</dbReference>
<evidence type="ECO:0000256" key="6">
    <source>
        <dbReference type="ARBA" id="ARBA00023004"/>
    </source>
</evidence>
<dbReference type="PANTHER" id="PTHR10359:SF18">
    <property type="entry name" value="ENDONUCLEASE III"/>
    <property type="match status" value="1"/>
</dbReference>
<comment type="similarity">
    <text evidence="1 10">Belongs to the Nth/MutY family.</text>
</comment>
<reference evidence="13 15" key="3">
    <citation type="submission" date="2017-12" db="EMBL/GenBank/DDBJ databases">
        <title>Phylogenetic diversity of female urinary microbiome.</title>
        <authorList>
            <person name="Thomas-White K."/>
            <person name="Wolfe A.J."/>
        </authorList>
    </citation>
    <scope>NUCLEOTIDE SEQUENCE [LARGE SCALE GENOMIC DNA]</scope>
    <source>
        <strain evidence="13 15">UMB0139</strain>
    </source>
</reference>
<dbReference type="PIRSF" id="PIRSF001435">
    <property type="entry name" value="Nth"/>
    <property type="match status" value="1"/>
</dbReference>
<dbReference type="EMBL" id="PKGY01000003">
    <property type="protein sequence ID" value="PKZ21492.1"/>
    <property type="molecule type" value="Genomic_DNA"/>
</dbReference>
<dbReference type="InterPro" id="IPR023170">
    <property type="entry name" value="HhH_base_excis_C"/>
</dbReference>
<keyword evidence="6" id="KW-0408">Iron</keyword>
<keyword evidence="10" id="KW-0456">Lyase</keyword>
<evidence type="ECO:0000256" key="2">
    <source>
        <dbReference type="ARBA" id="ARBA00022485"/>
    </source>
</evidence>
<comment type="catalytic activity">
    <reaction evidence="10">
        <text>2'-deoxyribonucleotide-(2'-deoxyribose 5'-phosphate)-2'-deoxyribonucleotide-DNA = a 3'-end 2'-deoxyribonucleotide-(2,3-dehydro-2,3-deoxyribose 5'-phosphate)-DNA + a 5'-end 5'-phospho-2'-deoxyribonucleoside-DNA + H(+)</text>
        <dbReference type="Rhea" id="RHEA:66592"/>
        <dbReference type="Rhea" id="RHEA-COMP:13180"/>
        <dbReference type="Rhea" id="RHEA-COMP:16897"/>
        <dbReference type="Rhea" id="RHEA-COMP:17067"/>
        <dbReference type="ChEBI" id="CHEBI:15378"/>
        <dbReference type="ChEBI" id="CHEBI:136412"/>
        <dbReference type="ChEBI" id="CHEBI:157695"/>
        <dbReference type="ChEBI" id="CHEBI:167181"/>
        <dbReference type="EC" id="4.2.99.18"/>
    </reaction>
</comment>
<dbReference type="GO" id="GO:0006285">
    <property type="term" value="P:base-excision repair, AP site formation"/>
    <property type="evidence" value="ECO:0007669"/>
    <property type="project" value="TreeGrafter"/>
</dbReference>
<protein>
    <recommendedName>
        <fullName evidence="10">Endonuclease III</fullName>
        <ecNumber evidence="10">4.2.99.18</ecNumber>
    </recommendedName>
    <alternativeName>
        <fullName evidence="10">DNA-(apurinic or apyrimidinic site) lyase</fullName>
    </alternativeName>
</protein>
<dbReference type="GO" id="GO:0003677">
    <property type="term" value="F:DNA binding"/>
    <property type="evidence" value="ECO:0007669"/>
    <property type="project" value="UniProtKB-UniRule"/>
</dbReference>
<evidence type="ECO:0000313" key="12">
    <source>
        <dbReference type="EMBL" id="AMB93777.1"/>
    </source>
</evidence>
<dbReference type="KEGG" id="asan:AWM72_02920"/>
<dbReference type="GO" id="GO:0140078">
    <property type="term" value="F:class I DNA-(apurinic or apyrimidinic site) endonuclease activity"/>
    <property type="evidence" value="ECO:0007669"/>
    <property type="project" value="UniProtKB-EC"/>
</dbReference>
<proteinExistence type="inferred from homology"/>
<keyword evidence="12" id="KW-0540">Nuclease</keyword>
<dbReference type="FunFam" id="1.10.340.30:FF:000001">
    <property type="entry name" value="Endonuclease III"/>
    <property type="match status" value="1"/>
</dbReference>
<dbReference type="EC" id="4.2.99.18" evidence="10"/>
<evidence type="ECO:0000256" key="9">
    <source>
        <dbReference type="ARBA" id="ARBA00023295"/>
    </source>
</evidence>
<dbReference type="Pfam" id="PF00730">
    <property type="entry name" value="HhH-GPD"/>
    <property type="match status" value="1"/>
</dbReference>
<keyword evidence="3" id="KW-0479">Metal-binding</keyword>
<dbReference type="Gene3D" id="1.10.340.30">
    <property type="entry name" value="Hypothetical protein, domain 2"/>
    <property type="match status" value="1"/>
</dbReference>
<dbReference type="OrthoDB" id="9800977at2"/>
<dbReference type="InterPro" id="IPR000445">
    <property type="entry name" value="HhH_motif"/>
</dbReference>
<dbReference type="AlphaFoldDB" id="A0A0X8FAK6"/>
<comment type="function">
    <text evidence="10">DNA repair enzyme that has both DNA N-glycosylase activity and AP-lyase activity. The DNA N-glycosylase activity releases various damaged pyrimidines from DNA by cleaving the N-glycosidic bond, leaving an AP (apurinic/apyrimidinic) site. The AP-lyase activity cleaves the phosphodiester bond 3' to the AP site by a beta-elimination, leaving a 3'-terminal unsaturated sugar and a product with a terminal 5'-phosphate.</text>
</comment>
<dbReference type="GeneID" id="92903020"/>
<evidence type="ECO:0000313" key="13">
    <source>
        <dbReference type="EMBL" id="PKZ21492.1"/>
    </source>
</evidence>